<proteinExistence type="predicted"/>
<dbReference type="EC" id="2.4.-.-" evidence="2"/>
<keyword evidence="2" id="KW-0808">Transferase</keyword>
<reference evidence="2" key="1">
    <citation type="journal article" date="2023" name="Plants (Basel)">
        <title>Genomic Analysis of Leptolyngbya boryana CZ1 Reveals Efficient Carbon Fixation Modules.</title>
        <authorList>
            <person name="Bai X."/>
            <person name="Wang H."/>
            <person name="Cheng W."/>
            <person name="Wang J."/>
            <person name="Ma M."/>
            <person name="Hu H."/>
            <person name="Song Z."/>
            <person name="Ma H."/>
            <person name="Fan Y."/>
            <person name="Du C."/>
            <person name="Xu J."/>
        </authorList>
    </citation>
    <scope>NUCLEOTIDE SEQUENCE</scope>
    <source>
        <strain evidence="2">CZ1</strain>
    </source>
</reference>
<dbReference type="EMBL" id="CP130144">
    <property type="protein sequence ID" value="WNZ47626.1"/>
    <property type="molecule type" value="Genomic_DNA"/>
</dbReference>
<name>A0AA96WXC1_LEPBY</name>
<dbReference type="InterPro" id="IPR029044">
    <property type="entry name" value="Nucleotide-diphossugar_trans"/>
</dbReference>
<dbReference type="AlphaFoldDB" id="A0AA96WXC1"/>
<dbReference type="GO" id="GO:0016758">
    <property type="term" value="F:hexosyltransferase activity"/>
    <property type="evidence" value="ECO:0007669"/>
    <property type="project" value="UniProtKB-ARBA"/>
</dbReference>
<feature type="domain" description="Glycosyltransferase 2-like" evidence="1">
    <location>
        <begin position="7"/>
        <end position="108"/>
    </location>
</feature>
<evidence type="ECO:0000259" key="1">
    <source>
        <dbReference type="Pfam" id="PF00535"/>
    </source>
</evidence>
<keyword evidence="2" id="KW-0328">Glycosyltransferase</keyword>
<dbReference type="PANTHER" id="PTHR22916:SF3">
    <property type="entry name" value="UDP-GLCNAC:BETAGAL BETA-1,3-N-ACETYLGLUCOSAMINYLTRANSFERASE-LIKE PROTEIN 1"/>
    <property type="match status" value="1"/>
</dbReference>
<reference evidence="2" key="2">
    <citation type="submission" date="2023-07" db="EMBL/GenBank/DDBJ databases">
        <authorList>
            <person name="Bai X.-H."/>
            <person name="Wang H.-H."/>
            <person name="Wang J."/>
            <person name="Ma M.-Y."/>
            <person name="Hu H.-H."/>
            <person name="Song Z.-L."/>
            <person name="Ma H.-G."/>
            <person name="Fan Y."/>
            <person name="Du C.-Y."/>
            <person name="Xu J.-C."/>
        </authorList>
    </citation>
    <scope>NUCLEOTIDE SEQUENCE</scope>
    <source>
        <strain evidence="2">CZ1</strain>
    </source>
</reference>
<gene>
    <name evidence="2" type="ORF">Q2T42_07250</name>
</gene>
<evidence type="ECO:0000313" key="2">
    <source>
        <dbReference type="EMBL" id="WNZ47626.1"/>
    </source>
</evidence>
<sequence>MVLPLVSIVINNCNYASFLRDAIDSSLNQTYSNCELIVVDDGSTDNSKAIISEYGRRILPLFKQNGGQASALNAGFRQSQGEIVIFLDADDYLFPNAVEQVVRMWHEGLSKVHYRLDVLDAAGQKIGTHPSSRLKLIRGQAISALLNRGRYITSVTSGNAYSRTALEAVMPIPEAEFKIAADGYLNAVVPFYGTLEAIDHSLGAYRLHGGNLWAMPSSHDVNKLQAAIAHDFTRYRYLRSTAEAFGYSTPTDFTRYDATHLKQQLLLTLLKPGKQGFLLKTFALLVRTIVAILLDETGSVFSKLYRIAHLVRELLRAYFLTHLVNQES</sequence>
<protein>
    <submittedName>
        <fullName evidence="2">Glycosyltransferase</fullName>
        <ecNumber evidence="2">2.4.-.-</ecNumber>
    </submittedName>
</protein>
<organism evidence="2">
    <name type="scientific">Leptolyngbya boryana CZ1</name>
    <dbReference type="NCBI Taxonomy" id="3060204"/>
    <lineage>
        <taxon>Bacteria</taxon>
        <taxon>Bacillati</taxon>
        <taxon>Cyanobacteriota</taxon>
        <taxon>Cyanophyceae</taxon>
        <taxon>Leptolyngbyales</taxon>
        <taxon>Leptolyngbyaceae</taxon>
        <taxon>Leptolyngbya group</taxon>
        <taxon>Leptolyngbya</taxon>
    </lineage>
</organism>
<dbReference type="PANTHER" id="PTHR22916">
    <property type="entry name" value="GLYCOSYLTRANSFERASE"/>
    <property type="match status" value="1"/>
</dbReference>
<dbReference type="Pfam" id="PF00535">
    <property type="entry name" value="Glycos_transf_2"/>
    <property type="match status" value="1"/>
</dbReference>
<dbReference type="InterPro" id="IPR001173">
    <property type="entry name" value="Glyco_trans_2-like"/>
</dbReference>
<dbReference type="SUPFAM" id="SSF53448">
    <property type="entry name" value="Nucleotide-diphospho-sugar transferases"/>
    <property type="match status" value="1"/>
</dbReference>
<dbReference type="RefSeq" id="WP_316428221.1">
    <property type="nucleotide sequence ID" value="NZ_CP130144.1"/>
</dbReference>
<accession>A0AA96WXC1</accession>
<dbReference type="Gene3D" id="3.90.550.10">
    <property type="entry name" value="Spore Coat Polysaccharide Biosynthesis Protein SpsA, Chain A"/>
    <property type="match status" value="1"/>
</dbReference>